<name>A0ABR3B7M4_PHYBL</name>
<sequence length="696" mass="79599">MSLNRRLYAWVLGTETSSQSQLAYFYAFAEKASTQAIRGLISTTSRNNLDHYDGLVADTQRPYKILISLMDKWEIGQTIVNNIFIDSLVSLQGHVKRGILQTANMWLEMVEPYLIWMKLFKLIDASFPSKSSSLAKSSSTKTLDSMLLMEFTIKTFRFSDDEVRQVHLPLILAALTRKLYESISHPSFIDVLPQVNECVELIQLILRHLPTVIFLDKAPHQDEQTEEFKEENQFVLGMNILDYVRGFYGIGRSHERASSNLPGLDDFDNALQSPSHAQDTGDMSIASLTASPLPPPQSITATLVRPSFETIRGIVLIHELTNNLSQFLIELVDGYIVSPKNLSAGVDVGKDGRLLDHIDSYLERVLISLCTVLTSIVKQSEDSLGWETNDGNQQDQVGKTLLKCSCEGREFGIVDAGLTTLTQLVKRKFISDTVLYDKKALRGVVDKLWGFLATPLNVLHRRTVELIWLLTEISLPHQIETIVTNYLIVPRDEERMVNYAKFSIFWELSESKPGLSLFSRPMMIMLDLLREGTNPMNKRAGETWIRCHLKNYVRLLEPCIVGLLDKRIIRRTAEKMIDYNHQTLQEESGPIRLEYFVYMRPFDTERIDYIFTGLATLVSYSGLSALKAFRHQSIGIVGDIPELVEHSLDVSLHGKHKHKHNNSYIHKHKYTHKHTHKYTHKHKHKHNHTHKNKHEN</sequence>
<evidence type="ECO:0000259" key="2">
    <source>
        <dbReference type="Pfam" id="PF24597"/>
    </source>
</evidence>
<dbReference type="Proteomes" id="UP001448207">
    <property type="component" value="Unassembled WGS sequence"/>
</dbReference>
<proteinExistence type="predicted"/>
<dbReference type="Pfam" id="PF24597">
    <property type="entry name" value="TPR_DOP1_M"/>
    <property type="match status" value="1"/>
</dbReference>
<accession>A0ABR3B7M4</accession>
<evidence type="ECO:0000313" key="3">
    <source>
        <dbReference type="EMBL" id="KAL0092048.1"/>
    </source>
</evidence>
<feature type="domain" description="DOP1-like middle TPR" evidence="2">
    <location>
        <begin position="24"/>
        <end position="231"/>
    </location>
</feature>
<dbReference type="InterPro" id="IPR056458">
    <property type="entry name" value="TPR_DOP1_M"/>
</dbReference>
<gene>
    <name evidence="3" type="ORF">J3Q64DRAFT_1635399</name>
</gene>
<dbReference type="PANTHER" id="PTHR14042">
    <property type="entry name" value="DOPEY-RELATED"/>
    <property type="match status" value="1"/>
</dbReference>
<dbReference type="InterPro" id="IPR040314">
    <property type="entry name" value="DOP1"/>
</dbReference>
<feature type="region of interest" description="Disordered" evidence="1">
    <location>
        <begin position="671"/>
        <end position="696"/>
    </location>
</feature>
<keyword evidence="4" id="KW-1185">Reference proteome</keyword>
<evidence type="ECO:0000313" key="4">
    <source>
        <dbReference type="Proteomes" id="UP001448207"/>
    </source>
</evidence>
<evidence type="ECO:0000256" key="1">
    <source>
        <dbReference type="SAM" id="MobiDB-lite"/>
    </source>
</evidence>
<reference evidence="3 4" key="1">
    <citation type="submission" date="2024-04" db="EMBL/GenBank/DDBJ databases">
        <title>Symmetric and asymmetric DNA N6-adenine methylation regulates different biological responses in Mucorales.</title>
        <authorList>
            <consortium name="Lawrence Berkeley National Laboratory"/>
            <person name="Lax C."/>
            <person name="Mondo S.J."/>
            <person name="Osorio-Concepcion M."/>
            <person name="Muszewska A."/>
            <person name="Corrochano-Luque M."/>
            <person name="Gutierrez G."/>
            <person name="Riley R."/>
            <person name="Lipzen A."/>
            <person name="Guo J."/>
            <person name="Hundley H."/>
            <person name="Amirebrahimi M."/>
            <person name="Ng V."/>
            <person name="Lorenzo-Gutierrez D."/>
            <person name="Binder U."/>
            <person name="Yang J."/>
            <person name="Song Y."/>
            <person name="Canovas D."/>
            <person name="Navarro E."/>
            <person name="Freitag M."/>
            <person name="Gabaldon T."/>
            <person name="Grigoriev I.V."/>
            <person name="Corrochano L.M."/>
            <person name="Nicolas F.E."/>
            <person name="Garre V."/>
        </authorList>
    </citation>
    <scope>NUCLEOTIDE SEQUENCE [LARGE SCALE GENOMIC DNA]</scope>
    <source>
        <strain evidence="3 4">L51</strain>
    </source>
</reference>
<protein>
    <recommendedName>
        <fullName evidence="2">DOP1-like middle TPR domain-containing protein</fullName>
    </recommendedName>
</protein>
<dbReference type="PANTHER" id="PTHR14042:SF24">
    <property type="entry name" value="PROTEIN DOPEY-1 HOMOLOG"/>
    <property type="match status" value="1"/>
</dbReference>
<comment type="caution">
    <text evidence="3">The sequence shown here is derived from an EMBL/GenBank/DDBJ whole genome shotgun (WGS) entry which is preliminary data.</text>
</comment>
<organism evidence="3 4">
    <name type="scientific">Phycomyces blakesleeanus</name>
    <dbReference type="NCBI Taxonomy" id="4837"/>
    <lineage>
        <taxon>Eukaryota</taxon>
        <taxon>Fungi</taxon>
        <taxon>Fungi incertae sedis</taxon>
        <taxon>Mucoromycota</taxon>
        <taxon>Mucoromycotina</taxon>
        <taxon>Mucoromycetes</taxon>
        <taxon>Mucorales</taxon>
        <taxon>Phycomycetaceae</taxon>
        <taxon>Phycomyces</taxon>
    </lineage>
</organism>
<dbReference type="EMBL" id="JBCLYO010000003">
    <property type="protein sequence ID" value="KAL0092048.1"/>
    <property type="molecule type" value="Genomic_DNA"/>
</dbReference>